<evidence type="ECO:0000259" key="2">
    <source>
        <dbReference type="Pfam" id="PF14342"/>
    </source>
</evidence>
<keyword evidence="4" id="KW-1185">Reference proteome</keyword>
<sequence length="255" mass="27190">MIDGSAVGARRIQEGNMSLLTRIERALEPARQVLTPILSDPRLLVGWVVVVAAAVVVLWWDLRERNEALPSLMKGVWTLVVLYSGPFGLAIYWVSGRTQISRDSLWRRGLRSTAHCYSGCGAGEIVGITLAQAILGLVVGWVAAVTFGFAYLFGFGLTVGPLLQEGVGFRDALSDALYSETPSITIMEVVAIGSDLLLAASAHVTDVLFWLALSLSLSLGFLAAFPINVALVRFGVKEGMQNPAEMGNGGAQAAD</sequence>
<gene>
    <name evidence="3" type="ORF">SAMN05216218_105112</name>
</gene>
<evidence type="ECO:0000313" key="3">
    <source>
        <dbReference type="EMBL" id="SDF30247.1"/>
    </source>
</evidence>
<keyword evidence="1" id="KW-1133">Transmembrane helix</keyword>
<proteinExistence type="predicted"/>
<name>A0A1G7JZ96_9EURY</name>
<feature type="transmembrane region" description="Helical" evidence="1">
    <location>
        <begin position="75"/>
        <end position="95"/>
    </location>
</feature>
<dbReference type="AlphaFoldDB" id="A0A1G7JZ96"/>
<dbReference type="InterPro" id="IPR025509">
    <property type="entry name" value="DUF4396"/>
</dbReference>
<feature type="transmembrane region" description="Helical" evidence="1">
    <location>
        <begin position="208"/>
        <end position="231"/>
    </location>
</feature>
<accession>A0A1G7JZ96</accession>
<reference evidence="4" key="1">
    <citation type="submission" date="2016-10" db="EMBL/GenBank/DDBJ databases">
        <authorList>
            <person name="Varghese N."/>
            <person name="Submissions S."/>
        </authorList>
    </citation>
    <scope>NUCLEOTIDE SEQUENCE [LARGE SCALE GENOMIC DNA]</scope>
    <source>
        <strain evidence="4">IBRC-M 10760</strain>
    </source>
</reference>
<organism evidence="3 4">
    <name type="scientific">Halorientalis regularis</name>
    <dbReference type="NCBI Taxonomy" id="660518"/>
    <lineage>
        <taxon>Archaea</taxon>
        <taxon>Methanobacteriati</taxon>
        <taxon>Methanobacteriota</taxon>
        <taxon>Stenosarchaea group</taxon>
        <taxon>Halobacteria</taxon>
        <taxon>Halobacteriales</taxon>
        <taxon>Haloarculaceae</taxon>
        <taxon>Halorientalis</taxon>
    </lineage>
</organism>
<keyword evidence="1" id="KW-0812">Transmembrane</keyword>
<keyword evidence="1" id="KW-0472">Membrane</keyword>
<evidence type="ECO:0000256" key="1">
    <source>
        <dbReference type="SAM" id="Phobius"/>
    </source>
</evidence>
<dbReference type="Proteomes" id="UP000199076">
    <property type="component" value="Unassembled WGS sequence"/>
</dbReference>
<feature type="transmembrane region" description="Helical" evidence="1">
    <location>
        <begin position="43"/>
        <end position="60"/>
    </location>
</feature>
<dbReference type="STRING" id="660518.SAMN05216218_105112"/>
<dbReference type="EMBL" id="FNBK01000005">
    <property type="protein sequence ID" value="SDF30247.1"/>
    <property type="molecule type" value="Genomic_DNA"/>
</dbReference>
<dbReference type="Pfam" id="PF14342">
    <property type="entry name" value="DUF4396"/>
    <property type="match status" value="1"/>
</dbReference>
<feature type="domain" description="DUF4396" evidence="2">
    <location>
        <begin position="106"/>
        <end position="237"/>
    </location>
</feature>
<feature type="transmembrane region" description="Helical" evidence="1">
    <location>
        <begin position="141"/>
        <end position="163"/>
    </location>
</feature>
<evidence type="ECO:0000313" key="4">
    <source>
        <dbReference type="Proteomes" id="UP000199076"/>
    </source>
</evidence>
<protein>
    <recommendedName>
        <fullName evidence="2">DUF4396 domain-containing protein</fullName>
    </recommendedName>
</protein>